<dbReference type="InterPro" id="IPR013783">
    <property type="entry name" value="Ig-like_fold"/>
</dbReference>
<accession>A0AAQ3QRW7</accession>
<dbReference type="Gene3D" id="2.60.40.10">
    <property type="entry name" value="Immunoglobulins"/>
    <property type="match status" value="1"/>
</dbReference>
<name>A0AAQ3QRW7_9BACT</name>
<dbReference type="RefSeq" id="WP_317834207.1">
    <property type="nucleotide sequence ID" value="NZ_CP136920.1"/>
</dbReference>
<dbReference type="PROSITE" id="PS51257">
    <property type="entry name" value="PROKAR_LIPOPROTEIN"/>
    <property type="match status" value="1"/>
</dbReference>
<evidence type="ECO:0000256" key="1">
    <source>
        <dbReference type="SAM" id="SignalP"/>
    </source>
</evidence>
<keyword evidence="1" id="KW-0732">Signal</keyword>
<gene>
    <name evidence="2" type="ORF">RZN69_01385</name>
</gene>
<dbReference type="Proteomes" id="UP001304300">
    <property type="component" value="Chromosome"/>
</dbReference>
<evidence type="ECO:0000313" key="2">
    <source>
        <dbReference type="EMBL" id="WOO41723.1"/>
    </source>
</evidence>
<dbReference type="AlphaFoldDB" id="A0AAQ3QRW7"/>
<organism evidence="2 3">
    <name type="scientific">Rubellicoccus peritrichatus</name>
    <dbReference type="NCBI Taxonomy" id="3080537"/>
    <lineage>
        <taxon>Bacteria</taxon>
        <taxon>Pseudomonadati</taxon>
        <taxon>Verrucomicrobiota</taxon>
        <taxon>Opitutia</taxon>
        <taxon>Puniceicoccales</taxon>
        <taxon>Cerasicoccaceae</taxon>
        <taxon>Rubellicoccus</taxon>
    </lineage>
</organism>
<dbReference type="EMBL" id="CP136920">
    <property type="protein sequence ID" value="WOO41723.1"/>
    <property type="molecule type" value="Genomic_DNA"/>
</dbReference>
<reference evidence="2 3" key="1">
    <citation type="submission" date="2023-10" db="EMBL/GenBank/DDBJ databases">
        <title>Rubellicoccus peritrichatus gen. nov., sp. nov., isolated from an algae of coral reef tank.</title>
        <authorList>
            <person name="Luo J."/>
        </authorList>
    </citation>
    <scope>NUCLEOTIDE SEQUENCE [LARGE SCALE GENOMIC DNA]</scope>
    <source>
        <strain evidence="2 3">CR14</strain>
    </source>
</reference>
<proteinExistence type="predicted"/>
<protein>
    <submittedName>
        <fullName evidence="2">Uncharacterized protein</fullName>
    </submittedName>
</protein>
<keyword evidence="3" id="KW-1185">Reference proteome</keyword>
<feature type="chain" id="PRO_5043002186" evidence="1">
    <location>
        <begin position="24"/>
        <end position="551"/>
    </location>
</feature>
<sequence length="551" mass="61868">MNIRHLFKTCIVLCGLLSGCLLGAVTSIDVFDKRDLVLPLGGDLAQSNYSHYWDIQARVTGSSASSNLTWNITGLPVGISATDLDKNRVRLVGQLQQVGEYIVTATLSAGAISDTETFVISVRAYGLKANGLKGDDNSDWITMYEGERLIDSLFGWEGWISPSSLNHPGSEHREWSVVDLPITWNLTNVPPGMWFGTFAENPIQYDWAGPNLTHYLYSTGKASEPGEYSIKITTSTSFESSQAEMKIRVLSKAPDIYLDYFPDYIRQSSSAVEYEYIEVSDYHFSHPRSNSYDVDLEKASYSVVGLGHELEIVETEYGVKILGPWPEAGTYIFKVVASNSFGTSELPLEVTVLPSAPLATDLLDVLYFKGYEHDYKRLNFSIPEFAATSFDYQGELPAGMEIEFNQAGSVLVKGFPYEFGDFPITITVTNEFGELIQPITIRVTPGNIFNVDTIQSGSHLYSHWLGFFWAGGYPWIYHFELGWMYVWEGSEHQYDIWFYHYGPPSKGWMYSGRDLDGFFYYEVTPGVWSWQWLYTGTFDPDAPGDGPPANP</sequence>
<feature type="signal peptide" evidence="1">
    <location>
        <begin position="1"/>
        <end position="23"/>
    </location>
</feature>
<evidence type="ECO:0000313" key="3">
    <source>
        <dbReference type="Proteomes" id="UP001304300"/>
    </source>
</evidence>
<dbReference type="KEGG" id="puo:RZN69_01385"/>